<comment type="caution">
    <text evidence="1">The sequence shown here is derived from an EMBL/GenBank/DDBJ whole genome shotgun (WGS) entry which is preliminary data.</text>
</comment>
<dbReference type="AlphaFoldDB" id="A0A3E0GWL5"/>
<reference evidence="1 2" key="1">
    <citation type="submission" date="2018-08" db="EMBL/GenBank/DDBJ databases">
        <title>Genomic Encyclopedia of Archaeal and Bacterial Type Strains, Phase II (KMG-II): from individual species to whole genera.</title>
        <authorList>
            <person name="Goeker M."/>
        </authorList>
    </citation>
    <scope>NUCLEOTIDE SEQUENCE [LARGE SCALE GENOMIC DNA]</scope>
    <source>
        <strain evidence="1 2">DSM 45791</strain>
    </source>
</reference>
<dbReference type="OrthoDB" id="3211048at2"/>
<keyword evidence="2" id="KW-1185">Reference proteome</keyword>
<gene>
    <name evidence="1" type="ORF">BCF44_12298</name>
</gene>
<evidence type="ECO:0000313" key="2">
    <source>
        <dbReference type="Proteomes" id="UP000256269"/>
    </source>
</evidence>
<sequence length="178" mass="19785">MNSVPDPAGLPAALAARPWDPRRGVPIPVTNEHQTDEGLVVDFTSINAQRAQHCAEQGLCGMCGTALDYWIAFLGGPSSAAHLTYPDPGTHLDCVLAAITWCPHLAIQRHRRVPDHRLRPDTVLPEDFTDDKPDQWVLGLTRSYRHGLVRGTLRFYPAPFKHVRRFAYTDGRLAEVTS</sequence>
<dbReference type="Proteomes" id="UP000256269">
    <property type="component" value="Unassembled WGS sequence"/>
</dbReference>
<proteinExistence type="predicted"/>
<protein>
    <submittedName>
        <fullName evidence="1">Uncharacterized protein</fullName>
    </submittedName>
</protein>
<dbReference type="EMBL" id="QUNO01000022">
    <property type="protein sequence ID" value="REH31075.1"/>
    <property type="molecule type" value="Genomic_DNA"/>
</dbReference>
<evidence type="ECO:0000313" key="1">
    <source>
        <dbReference type="EMBL" id="REH31075.1"/>
    </source>
</evidence>
<organism evidence="1 2">
    <name type="scientific">Kutzneria buriramensis</name>
    <dbReference type="NCBI Taxonomy" id="1045776"/>
    <lineage>
        <taxon>Bacteria</taxon>
        <taxon>Bacillati</taxon>
        <taxon>Actinomycetota</taxon>
        <taxon>Actinomycetes</taxon>
        <taxon>Pseudonocardiales</taxon>
        <taxon>Pseudonocardiaceae</taxon>
        <taxon>Kutzneria</taxon>
    </lineage>
</organism>
<dbReference type="RefSeq" id="WP_116180889.1">
    <property type="nucleotide sequence ID" value="NZ_CP144376.1"/>
</dbReference>
<accession>A0A3E0GWL5</accession>
<name>A0A3E0GWL5_9PSEU</name>